<organism evidence="2">
    <name type="scientific">bioreactor metagenome</name>
    <dbReference type="NCBI Taxonomy" id="1076179"/>
    <lineage>
        <taxon>unclassified sequences</taxon>
        <taxon>metagenomes</taxon>
        <taxon>ecological metagenomes</taxon>
    </lineage>
</organism>
<proteinExistence type="predicted"/>
<dbReference type="SUPFAM" id="SSF55021">
    <property type="entry name" value="ACT-like"/>
    <property type="match status" value="1"/>
</dbReference>
<evidence type="ECO:0000313" key="2">
    <source>
        <dbReference type="EMBL" id="MPN64682.1"/>
    </source>
</evidence>
<gene>
    <name evidence="2" type="ORF">SDC9_212458</name>
</gene>
<dbReference type="Pfam" id="PF09383">
    <property type="entry name" value="NIL"/>
    <property type="match status" value="1"/>
</dbReference>
<accession>A0A645JN14</accession>
<dbReference type="Gene3D" id="3.30.70.260">
    <property type="match status" value="1"/>
</dbReference>
<dbReference type="AlphaFoldDB" id="A0A645JN14"/>
<comment type="caution">
    <text evidence="2">The sequence shown here is derived from an EMBL/GenBank/DDBJ whole genome shotgun (WGS) entry which is preliminary data.</text>
</comment>
<dbReference type="SMART" id="SM00930">
    <property type="entry name" value="NIL"/>
    <property type="match status" value="1"/>
</dbReference>
<protein>
    <recommendedName>
        <fullName evidence="1">NIL domain-containing protein</fullName>
    </recommendedName>
</protein>
<evidence type="ECO:0000259" key="1">
    <source>
        <dbReference type="SMART" id="SM00930"/>
    </source>
</evidence>
<sequence length="111" mass="12336">MLGKEDIVLPDKGANIRFLLSAAQAKEPILSDLTKQFDLDIVLAGARMEKYKEKMSGSLIINVDATKVHAVTNYLDQRYYTWELIGGDGFPEGFSDSLEAFEGEEHLAVAR</sequence>
<name>A0A645JN14_9ZZZZ</name>
<dbReference type="InterPro" id="IPR045865">
    <property type="entry name" value="ACT-like_dom_sf"/>
</dbReference>
<dbReference type="EMBL" id="VSSQ01145881">
    <property type="protein sequence ID" value="MPN64682.1"/>
    <property type="molecule type" value="Genomic_DNA"/>
</dbReference>
<feature type="domain" description="NIL" evidence="1">
    <location>
        <begin position="12"/>
        <end position="85"/>
    </location>
</feature>
<dbReference type="InterPro" id="IPR018449">
    <property type="entry name" value="NIL_domain"/>
</dbReference>
<reference evidence="2" key="1">
    <citation type="submission" date="2019-08" db="EMBL/GenBank/DDBJ databases">
        <authorList>
            <person name="Kucharzyk K."/>
            <person name="Murdoch R.W."/>
            <person name="Higgins S."/>
            <person name="Loffler F."/>
        </authorList>
    </citation>
    <scope>NUCLEOTIDE SEQUENCE</scope>
</reference>